<evidence type="ECO:0000313" key="2">
    <source>
        <dbReference type="Proteomes" id="UP000784294"/>
    </source>
</evidence>
<dbReference type="Proteomes" id="UP000784294">
    <property type="component" value="Unassembled WGS sequence"/>
</dbReference>
<reference evidence="1" key="1">
    <citation type="submission" date="2018-11" db="EMBL/GenBank/DDBJ databases">
        <authorList>
            <consortium name="Pathogen Informatics"/>
        </authorList>
    </citation>
    <scope>NUCLEOTIDE SEQUENCE</scope>
</reference>
<sequence length="84" mass="8967">MPVVRLIVKTANENGANAAADSQLAPTTAVFPAQLPVKPCGPRYDLISAALAALRATSCFKSQLRMKPYVGQQRIGLSMHACLR</sequence>
<accession>A0A3S5FCL6</accession>
<dbReference type="EMBL" id="CAAALY010017558">
    <property type="protein sequence ID" value="VEL13363.1"/>
    <property type="molecule type" value="Genomic_DNA"/>
</dbReference>
<keyword evidence="2" id="KW-1185">Reference proteome</keyword>
<name>A0A3S5FCL6_9PLAT</name>
<protein>
    <submittedName>
        <fullName evidence="1">Uncharacterized protein</fullName>
    </submittedName>
</protein>
<evidence type="ECO:0000313" key="1">
    <source>
        <dbReference type="EMBL" id="VEL13363.1"/>
    </source>
</evidence>
<proteinExistence type="predicted"/>
<dbReference type="AlphaFoldDB" id="A0A3S5FCL6"/>
<gene>
    <name evidence="1" type="ORF">PXEA_LOCUS6803</name>
</gene>
<comment type="caution">
    <text evidence="1">The sequence shown here is derived from an EMBL/GenBank/DDBJ whole genome shotgun (WGS) entry which is preliminary data.</text>
</comment>
<organism evidence="1 2">
    <name type="scientific">Protopolystoma xenopodis</name>
    <dbReference type="NCBI Taxonomy" id="117903"/>
    <lineage>
        <taxon>Eukaryota</taxon>
        <taxon>Metazoa</taxon>
        <taxon>Spiralia</taxon>
        <taxon>Lophotrochozoa</taxon>
        <taxon>Platyhelminthes</taxon>
        <taxon>Monogenea</taxon>
        <taxon>Polyopisthocotylea</taxon>
        <taxon>Polystomatidea</taxon>
        <taxon>Polystomatidae</taxon>
        <taxon>Protopolystoma</taxon>
    </lineage>
</organism>